<evidence type="ECO:0000313" key="1">
    <source>
        <dbReference type="EMBL" id="MFC1571958.1"/>
    </source>
</evidence>
<evidence type="ECO:0008006" key="3">
    <source>
        <dbReference type="Google" id="ProtNLM"/>
    </source>
</evidence>
<accession>A0ABV6YHZ0</accession>
<evidence type="ECO:0000313" key="2">
    <source>
        <dbReference type="Proteomes" id="UP001593833"/>
    </source>
</evidence>
<proteinExistence type="predicted"/>
<organism evidence="1 2">
    <name type="scientific">Eiseniibacteriota bacterium</name>
    <dbReference type="NCBI Taxonomy" id="2212470"/>
    <lineage>
        <taxon>Bacteria</taxon>
        <taxon>Candidatus Eiseniibacteriota</taxon>
    </lineage>
</organism>
<protein>
    <recommendedName>
        <fullName evidence="3">Porin</fullName>
    </recommendedName>
</protein>
<reference evidence="1 2" key="1">
    <citation type="submission" date="2024-09" db="EMBL/GenBank/DDBJ databases">
        <authorList>
            <person name="D'Angelo T."/>
        </authorList>
    </citation>
    <scope>NUCLEOTIDE SEQUENCE [LARGE SCALE GENOMIC DNA]</scope>
    <source>
        <strain evidence="1">SAG AM-320-E07</strain>
    </source>
</reference>
<gene>
    <name evidence="1" type="ORF">ACFL6M_00005</name>
</gene>
<sequence>NYGQYFIKSKDVERNPRLSQFFWIGLILGRNRAIEVGPHIALNTELVVVDGAKNAQGEDLGTFENPSNTVRYGVKGVVRIVDDPVKVRGKARFEKTNYYNIDDAATPTRVELEGDATYELSSQFDASMRMKYYSTKTDGTVSTKSGEFDILLGLVYKIGAQR</sequence>
<name>A0ABV6YHZ0_UNCEI</name>
<feature type="non-terminal residue" evidence="1">
    <location>
        <position position="1"/>
    </location>
</feature>
<dbReference type="EMBL" id="JBHPKH010000001">
    <property type="protein sequence ID" value="MFC1571958.1"/>
    <property type="molecule type" value="Genomic_DNA"/>
</dbReference>
<keyword evidence="2" id="KW-1185">Reference proteome</keyword>
<dbReference type="Proteomes" id="UP001593833">
    <property type="component" value="Unassembled WGS sequence"/>
</dbReference>
<comment type="caution">
    <text evidence="1">The sequence shown here is derived from an EMBL/GenBank/DDBJ whole genome shotgun (WGS) entry which is preliminary data.</text>
</comment>